<keyword evidence="2" id="KW-0812">Transmembrane</keyword>
<proteinExistence type="predicted"/>
<dbReference type="RefSeq" id="XP_030836238.1">
    <property type="nucleotide sequence ID" value="XM_030980378.1"/>
</dbReference>
<dbReference type="GeneID" id="589799"/>
<feature type="compositionally biased region" description="Basic and acidic residues" evidence="1">
    <location>
        <begin position="561"/>
        <end position="571"/>
    </location>
</feature>
<dbReference type="PANTHER" id="PTHR11683">
    <property type="entry name" value="MYELIN PROTEOLIPID"/>
    <property type="match status" value="1"/>
</dbReference>
<reference evidence="4" key="1">
    <citation type="submission" date="2015-02" db="EMBL/GenBank/DDBJ databases">
        <title>Genome sequencing for Strongylocentrotus purpuratus.</title>
        <authorList>
            <person name="Murali S."/>
            <person name="Liu Y."/>
            <person name="Vee V."/>
            <person name="English A."/>
            <person name="Wang M."/>
            <person name="Skinner E."/>
            <person name="Han Y."/>
            <person name="Muzny D.M."/>
            <person name="Worley K.C."/>
            <person name="Gibbs R.A."/>
        </authorList>
    </citation>
    <scope>NUCLEOTIDE SEQUENCE</scope>
</reference>
<dbReference type="GO" id="GO:0031175">
    <property type="term" value="P:neuron projection development"/>
    <property type="evidence" value="ECO:0000318"/>
    <property type="project" value="GO_Central"/>
</dbReference>
<feature type="transmembrane region" description="Helical" evidence="2">
    <location>
        <begin position="126"/>
        <end position="151"/>
    </location>
</feature>
<dbReference type="Proteomes" id="UP000007110">
    <property type="component" value="Unassembled WGS sequence"/>
</dbReference>
<organism evidence="3 4">
    <name type="scientific">Strongylocentrotus purpuratus</name>
    <name type="common">Purple sea urchin</name>
    <dbReference type="NCBI Taxonomy" id="7668"/>
    <lineage>
        <taxon>Eukaryota</taxon>
        <taxon>Metazoa</taxon>
        <taxon>Echinodermata</taxon>
        <taxon>Eleutherozoa</taxon>
        <taxon>Echinozoa</taxon>
        <taxon>Echinoidea</taxon>
        <taxon>Euechinoidea</taxon>
        <taxon>Echinacea</taxon>
        <taxon>Camarodonta</taxon>
        <taxon>Echinidea</taxon>
        <taxon>Strongylocentrotidae</taxon>
        <taxon>Strongylocentrotus</taxon>
    </lineage>
</organism>
<feature type="transmembrane region" description="Helical" evidence="2">
    <location>
        <begin position="227"/>
        <end position="249"/>
    </location>
</feature>
<dbReference type="PANTHER" id="PTHR11683:SF12">
    <property type="entry name" value="M6, ISOFORM F"/>
    <property type="match status" value="1"/>
</dbReference>
<feature type="transmembrane region" description="Helical" evidence="2">
    <location>
        <begin position="77"/>
        <end position="105"/>
    </location>
</feature>
<accession>A0A7M7NGH0</accession>
<feature type="compositionally biased region" description="Polar residues" evidence="1">
    <location>
        <begin position="528"/>
        <end position="541"/>
    </location>
</feature>
<dbReference type="InParanoid" id="A0A7M7NGH0"/>
<dbReference type="OrthoDB" id="9993736at2759"/>
<evidence type="ECO:0000256" key="2">
    <source>
        <dbReference type="SAM" id="Phobius"/>
    </source>
</evidence>
<dbReference type="KEGG" id="spu:589799"/>
<dbReference type="AlphaFoldDB" id="A0A7M7NGH0"/>
<keyword evidence="2" id="KW-1133">Transmembrane helix</keyword>
<dbReference type="InterPro" id="IPR001614">
    <property type="entry name" value="Myelin_PLP"/>
</dbReference>
<feature type="region of interest" description="Disordered" evidence="1">
    <location>
        <begin position="528"/>
        <end position="571"/>
    </location>
</feature>
<sequence length="571" mass="62182">MSIAGFSFAESVYYEEPYSIPGPCKTCCLRCPIPNLTCTVMFLLGVAGFCVGVVLASDETVQVFLWNNTLKETLSDWLLYVKIGVAIGTAVMVILSVLFLAMAYLGTGATRKEFICRFRTRATGRCQTAVVMTVSYVLLLIWLIILLITLIPTFFFSIQAAGICRSARDSDQLSRYYYECLDLRQWGLIDYNQVASDWADPRLPAEGEEDYFMCDEDLDKMCDSDVLIFYGVTLAAAIIVVISLVHYVLNFSANYAKLRDRFKDGYVDKRTGTYLQRTASLRGSKRSLAGTRASLRGSRASVRNLGASGMSNGAVLSTTSGSTVKNGAYRNDALKSSREDLNMHELKLANLNGGYSASNYAGSNYGGSNYTDSNYGGSVLGSGLVGSTYGGGGGQDYKGPAETIDEIPNLKEAYIETFDNEAQESYNQRDTFPSQVSYEANVPVDPYVSANINNGGGYGKPDAYRKSDGYGQPNGMRNNMSQNADSYNEGYGSNLDRNWGNTGKEYGSNRPLGANDNELAMHSSYSGINQAAPNRNSQGSTGAAAGGFAEPYVTLQSSDDSPPRDKQEYFI</sequence>
<evidence type="ECO:0000256" key="1">
    <source>
        <dbReference type="SAM" id="MobiDB-lite"/>
    </source>
</evidence>
<dbReference type="OMA" id="FICRFRT"/>
<feature type="transmembrane region" description="Helical" evidence="2">
    <location>
        <begin position="36"/>
        <end position="57"/>
    </location>
</feature>
<evidence type="ECO:0000313" key="4">
    <source>
        <dbReference type="Proteomes" id="UP000007110"/>
    </source>
</evidence>
<keyword evidence="2" id="KW-0472">Membrane</keyword>
<dbReference type="GO" id="GO:0005886">
    <property type="term" value="C:plasma membrane"/>
    <property type="evidence" value="ECO:0000318"/>
    <property type="project" value="GO_Central"/>
</dbReference>
<dbReference type="EnsemblMetazoa" id="XM_030980378">
    <property type="protein sequence ID" value="XP_030836238"/>
    <property type="gene ID" value="LOC589799"/>
</dbReference>
<evidence type="ECO:0000313" key="3">
    <source>
        <dbReference type="EnsemblMetazoa" id="XP_030836238"/>
    </source>
</evidence>
<name>A0A7M7NGH0_STRPU</name>
<reference evidence="3" key="2">
    <citation type="submission" date="2021-01" db="UniProtKB">
        <authorList>
            <consortium name="EnsemblMetazoa"/>
        </authorList>
    </citation>
    <scope>IDENTIFICATION</scope>
</reference>
<dbReference type="Pfam" id="PF01275">
    <property type="entry name" value="Myelin_PLP"/>
    <property type="match status" value="1"/>
</dbReference>
<protein>
    <submittedName>
        <fullName evidence="3">Uncharacterized protein</fullName>
    </submittedName>
</protein>
<keyword evidence="4" id="KW-1185">Reference proteome</keyword>